<dbReference type="OrthoDB" id="9778264at2"/>
<keyword evidence="4 5" id="KW-0269">Exonuclease</keyword>
<dbReference type="PANTHER" id="PTHR30231">
    <property type="entry name" value="DNA POLYMERASE III SUBUNIT EPSILON"/>
    <property type="match status" value="1"/>
</dbReference>
<dbReference type="HAMAP" id="MF_00157">
    <property type="entry name" value="RNase_T"/>
    <property type="match status" value="1"/>
</dbReference>
<gene>
    <name evidence="5" type="primary">rnt</name>
    <name evidence="7" type="ORF">C5O18_07150</name>
</gene>
<feature type="site" description="Important for substrate binding and specificity" evidence="5">
    <location>
        <position position="117"/>
    </location>
</feature>
<dbReference type="GO" id="GO:0045004">
    <property type="term" value="P:DNA replication proofreading"/>
    <property type="evidence" value="ECO:0007669"/>
    <property type="project" value="TreeGrafter"/>
</dbReference>
<dbReference type="Gene3D" id="3.30.420.10">
    <property type="entry name" value="Ribonuclease H-like superfamily/Ribonuclease H"/>
    <property type="match status" value="1"/>
</dbReference>
<dbReference type="Proteomes" id="UP000243900">
    <property type="component" value="Unassembled WGS sequence"/>
</dbReference>
<dbReference type="GO" id="GO:0003676">
    <property type="term" value="F:nucleic acid binding"/>
    <property type="evidence" value="ECO:0007669"/>
    <property type="project" value="InterPro"/>
</dbReference>
<comment type="cofactor">
    <cofactor evidence="5">
        <name>Mg(2+)</name>
        <dbReference type="ChEBI" id="CHEBI:18420"/>
    </cofactor>
    <text evidence="5">Binds two Mg(2+) per subunit. The active form of the enzyme binds two Mg(2+) ions in its active site. The first Mg(2+) forms only one salt bridge with the protein.</text>
</comment>
<dbReference type="NCBIfam" id="TIGR01298">
    <property type="entry name" value="RNaseT"/>
    <property type="match status" value="1"/>
</dbReference>
<dbReference type="InterPro" id="IPR012337">
    <property type="entry name" value="RNaseH-like_sf"/>
</dbReference>
<feature type="binding site" evidence="5">
    <location>
        <position position="175"/>
    </location>
    <ligand>
        <name>Mg(2+)</name>
        <dbReference type="ChEBI" id="CHEBI:18420"/>
        <label>2</label>
        <note>catalytic</note>
    </ligand>
</feature>
<dbReference type="EC" id="3.1.13.-" evidence="5"/>
<reference evidence="8" key="1">
    <citation type="submission" date="2018-02" db="EMBL/GenBank/DDBJ databases">
        <title>Genome sequencing of Solimonas sp. HR-BB.</title>
        <authorList>
            <person name="Lee Y."/>
            <person name="Jeon C.O."/>
        </authorList>
    </citation>
    <scope>NUCLEOTIDE SEQUENCE [LARGE SCALE GENOMIC DNA]</scope>
    <source>
        <strain evidence="8">HR-E</strain>
    </source>
</reference>
<name>A0A2P6ARU1_9GAMM</name>
<dbReference type="InterPro" id="IPR036397">
    <property type="entry name" value="RNaseH_sf"/>
</dbReference>
<proteinExistence type="inferred from homology"/>
<feature type="binding site" evidence="5">
    <location>
        <position position="18"/>
    </location>
    <ligand>
        <name>Mg(2+)</name>
        <dbReference type="ChEBI" id="CHEBI:18420"/>
        <label>2</label>
        <note>catalytic</note>
    </ligand>
</feature>
<accession>A0A2P6ARU1</accession>
<dbReference type="AlphaFoldDB" id="A0A2P6ARU1"/>
<protein>
    <recommendedName>
        <fullName evidence="5">Ribonuclease T</fullName>
        <ecNumber evidence="5">3.1.13.-</ecNumber>
    </recommendedName>
    <alternativeName>
        <fullName evidence="5">Exoribonuclease T</fullName>
        <shortName evidence="5">RNase T</shortName>
    </alternativeName>
</protein>
<comment type="similarity">
    <text evidence="5">Belongs to the RNase T family.</text>
</comment>
<keyword evidence="3 5" id="KW-0378">Hydrolase</keyword>
<evidence type="ECO:0000256" key="5">
    <source>
        <dbReference type="HAMAP-Rule" id="MF_00157"/>
    </source>
</evidence>
<sequence length="216" mass="23137">MAVKDRFRGFLPVVVDVETAGFEAGKHALLEIAAVVVLPDAQGMWQPAQRLHAHLKPEPGLELDPAALKFNGINPNHPLRLAVSEADGLRDMFAELKKIQKAAGCKRCILVGHNAGFDLAHVNAATERQNLKNQSPFHPFSVFDTVTLAGMAYGQTVLARACQAAGIAFDQSEAHSALYDAQVTAELFCGILNRWQAAYPVLPDDSGAATGNEQAG</sequence>
<keyword evidence="2 5" id="KW-0540">Nuclease</keyword>
<dbReference type="PANTHER" id="PTHR30231:SF2">
    <property type="entry name" value="RIBONUCLEASE T"/>
    <property type="match status" value="1"/>
</dbReference>
<dbReference type="InterPro" id="IPR013520">
    <property type="entry name" value="Ribonucl_H"/>
</dbReference>
<dbReference type="GO" id="GO:0005829">
    <property type="term" value="C:cytosol"/>
    <property type="evidence" value="ECO:0007669"/>
    <property type="project" value="TreeGrafter"/>
</dbReference>
<evidence type="ECO:0000256" key="3">
    <source>
        <dbReference type="ARBA" id="ARBA00022801"/>
    </source>
</evidence>
<keyword evidence="1 5" id="KW-0819">tRNA processing</keyword>
<feature type="domain" description="Exonuclease" evidence="6">
    <location>
        <begin position="11"/>
        <end position="197"/>
    </location>
</feature>
<feature type="active site" description="Proton donor/acceptor" evidence="5">
    <location>
        <position position="175"/>
    </location>
</feature>
<evidence type="ECO:0000256" key="1">
    <source>
        <dbReference type="ARBA" id="ARBA00022694"/>
    </source>
</evidence>
<feature type="binding site" evidence="5">
    <location>
        <position position="180"/>
    </location>
    <ligand>
        <name>Mg(2+)</name>
        <dbReference type="ChEBI" id="CHEBI:18420"/>
        <label>2</label>
        <note>catalytic</note>
    </ligand>
</feature>
<feature type="binding site" evidence="5">
    <location>
        <position position="16"/>
    </location>
    <ligand>
        <name>Mg(2+)</name>
        <dbReference type="ChEBI" id="CHEBI:18420"/>
        <label>2</label>
        <note>catalytic</note>
    </ligand>
</feature>
<dbReference type="SUPFAM" id="SSF53098">
    <property type="entry name" value="Ribonuclease H-like"/>
    <property type="match status" value="1"/>
</dbReference>
<comment type="function">
    <text evidence="5">Trims short 3' overhangs of a variety of RNA species, leaving a one or two nucleotide 3' overhang. Responsible for the end-turnover of tRNA: specifically removes the terminal AMP residue from uncharged tRNA (tRNA-C-C-A). Also appears to be involved in tRNA biosynthesis.</text>
</comment>
<feature type="site" description="Important for substrate binding and specificity" evidence="5">
    <location>
        <position position="70"/>
    </location>
</feature>
<feature type="binding site" evidence="5">
    <location>
        <position position="16"/>
    </location>
    <ligand>
        <name>Mg(2+)</name>
        <dbReference type="ChEBI" id="CHEBI:18420"/>
        <label>1</label>
        <note>catalytic</note>
    </ligand>
</feature>
<keyword evidence="5" id="KW-0479">Metal-binding</keyword>
<comment type="caution">
    <text evidence="7">The sequence shown here is derived from an EMBL/GenBank/DDBJ whole genome shotgun (WGS) entry which is preliminary data.</text>
</comment>
<feature type="site" description="Important for substrate binding and specificity" evidence="5">
    <location>
        <position position="22"/>
    </location>
</feature>
<feature type="site" description="Important for substrate binding and specificity" evidence="5">
    <location>
        <position position="140"/>
    </location>
</feature>
<dbReference type="SMART" id="SM00479">
    <property type="entry name" value="EXOIII"/>
    <property type="match status" value="1"/>
</dbReference>
<dbReference type="GO" id="GO:0008408">
    <property type="term" value="F:3'-5' exonuclease activity"/>
    <property type="evidence" value="ECO:0007669"/>
    <property type="project" value="TreeGrafter"/>
</dbReference>
<keyword evidence="8" id="KW-1185">Reference proteome</keyword>
<dbReference type="GO" id="GO:0016896">
    <property type="term" value="F:RNA exonuclease activity, producing 5'-phosphomonoesters"/>
    <property type="evidence" value="ECO:0007669"/>
    <property type="project" value="UniProtKB-UniRule"/>
</dbReference>
<dbReference type="GO" id="GO:0008033">
    <property type="term" value="P:tRNA processing"/>
    <property type="evidence" value="ECO:0007669"/>
    <property type="project" value="UniProtKB-KW"/>
</dbReference>
<keyword evidence="5" id="KW-0460">Magnesium</keyword>
<dbReference type="Pfam" id="PF00929">
    <property type="entry name" value="RNase_T"/>
    <property type="match status" value="1"/>
</dbReference>
<dbReference type="EMBL" id="PTQZ01000168">
    <property type="protein sequence ID" value="PQA38306.1"/>
    <property type="molecule type" value="Genomic_DNA"/>
</dbReference>
<evidence type="ECO:0000256" key="4">
    <source>
        <dbReference type="ARBA" id="ARBA00022839"/>
    </source>
</evidence>
<comment type="subunit">
    <text evidence="5">Homodimer.</text>
</comment>
<evidence type="ECO:0000259" key="6">
    <source>
        <dbReference type="SMART" id="SM00479"/>
    </source>
</evidence>
<dbReference type="InterPro" id="IPR005987">
    <property type="entry name" value="RNase_T"/>
</dbReference>
<evidence type="ECO:0000313" key="7">
    <source>
        <dbReference type="EMBL" id="PQA38306.1"/>
    </source>
</evidence>
<evidence type="ECO:0000313" key="8">
    <source>
        <dbReference type="Proteomes" id="UP000243900"/>
    </source>
</evidence>
<evidence type="ECO:0000256" key="2">
    <source>
        <dbReference type="ARBA" id="ARBA00022722"/>
    </source>
</evidence>
<organism evidence="7 8">
    <name type="scientific">Amnimonas aquatica</name>
    <dbReference type="NCBI Taxonomy" id="2094561"/>
    <lineage>
        <taxon>Bacteria</taxon>
        <taxon>Pseudomonadati</taxon>
        <taxon>Pseudomonadota</taxon>
        <taxon>Gammaproteobacteria</taxon>
        <taxon>Moraxellales</taxon>
        <taxon>Moraxellaceae</taxon>
        <taxon>Amnimonas</taxon>
    </lineage>
</organism>
<dbReference type="GO" id="GO:0000287">
    <property type="term" value="F:magnesium ion binding"/>
    <property type="evidence" value="ECO:0007669"/>
    <property type="project" value="UniProtKB-UniRule"/>
</dbReference>